<reference evidence="1 2" key="1">
    <citation type="submission" date="2019-10" db="EMBL/GenBank/DDBJ databases">
        <title>Genomic and transcriptomic insights into the perfect genentic adaptation of a filamentous nitrogen-fixing cyanobacterium to rice fields.</title>
        <authorList>
            <person name="Chen Z."/>
        </authorList>
    </citation>
    <scope>NUCLEOTIDE SEQUENCE [LARGE SCALE GENOMIC DNA]</scope>
    <source>
        <strain evidence="1">CCNUC1</strain>
    </source>
</reference>
<evidence type="ECO:0000313" key="1">
    <source>
        <dbReference type="EMBL" id="QFS46350.1"/>
    </source>
</evidence>
<dbReference type="KEGG" id="nsh:GXM_03831"/>
<accession>A0A5P8W114</accession>
<dbReference type="Proteomes" id="UP000326678">
    <property type="component" value="Chromosome Gxm1"/>
</dbReference>
<dbReference type="EMBL" id="CP045226">
    <property type="protein sequence ID" value="QFS46350.1"/>
    <property type="molecule type" value="Genomic_DNA"/>
</dbReference>
<protein>
    <submittedName>
        <fullName evidence="1">Uncharacterized protein</fullName>
    </submittedName>
</protein>
<gene>
    <name evidence="1" type="ORF">GXM_03831</name>
</gene>
<dbReference type="RefSeq" id="WP_152589396.1">
    <property type="nucleotide sequence ID" value="NZ_CP045226.1"/>
</dbReference>
<evidence type="ECO:0000313" key="2">
    <source>
        <dbReference type="Proteomes" id="UP000326678"/>
    </source>
</evidence>
<proteinExistence type="predicted"/>
<dbReference type="AlphaFoldDB" id="A0A5P8W114"/>
<keyword evidence="2" id="KW-1185">Reference proteome</keyword>
<name>A0A5P8W114_9NOSO</name>
<sequence>MEFIPRRDGNEAQNCVNPSFNAKLGIYSEARSQRSAELCKSFLQCKTWNLLLGAIATKCRIV</sequence>
<organism evidence="1 2">
    <name type="scientific">Nostoc sphaeroides CCNUC1</name>
    <dbReference type="NCBI Taxonomy" id="2653204"/>
    <lineage>
        <taxon>Bacteria</taxon>
        <taxon>Bacillati</taxon>
        <taxon>Cyanobacteriota</taxon>
        <taxon>Cyanophyceae</taxon>
        <taxon>Nostocales</taxon>
        <taxon>Nostocaceae</taxon>
        <taxon>Nostoc</taxon>
    </lineage>
</organism>